<comment type="caution">
    <text evidence="2">The sequence shown here is derived from an EMBL/GenBank/DDBJ whole genome shotgun (WGS) entry which is preliminary data.</text>
</comment>
<feature type="region of interest" description="Disordered" evidence="1">
    <location>
        <begin position="1"/>
        <end position="45"/>
    </location>
</feature>
<organism evidence="2 3">
    <name type="scientific">Ancylostoma caninum</name>
    <name type="common">Dog hookworm</name>
    <dbReference type="NCBI Taxonomy" id="29170"/>
    <lineage>
        <taxon>Eukaryota</taxon>
        <taxon>Metazoa</taxon>
        <taxon>Ecdysozoa</taxon>
        <taxon>Nematoda</taxon>
        <taxon>Chromadorea</taxon>
        <taxon>Rhabditida</taxon>
        <taxon>Rhabditina</taxon>
        <taxon>Rhabditomorpha</taxon>
        <taxon>Strongyloidea</taxon>
        <taxon>Ancylostomatidae</taxon>
        <taxon>Ancylostomatinae</taxon>
        <taxon>Ancylostoma</taxon>
    </lineage>
</organism>
<proteinExistence type="predicted"/>
<accession>A0A368GL87</accession>
<keyword evidence="3" id="KW-1185">Reference proteome</keyword>
<feature type="compositionally biased region" description="Basic residues" evidence="1">
    <location>
        <begin position="1"/>
        <end position="11"/>
    </location>
</feature>
<evidence type="ECO:0000256" key="1">
    <source>
        <dbReference type="SAM" id="MobiDB-lite"/>
    </source>
</evidence>
<dbReference type="Proteomes" id="UP000252519">
    <property type="component" value="Unassembled WGS sequence"/>
</dbReference>
<protein>
    <submittedName>
        <fullName evidence="2">Uncharacterized protein</fullName>
    </submittedName>
</protein>
<dbReference type="AlphaFoldDB" id="A0A368GL87"/>
<dbReference type="EMBL" id="JOJR01000109">
    <property type="protein sequence ID" value="RCN45141.1"/>
    <property type="molecule type" value="Genomic_DNA"/>
</dbReference>
<gene>
    <name evidence="2" type="ORF">ANCCAN_08828</name>
</gene>
<evidence type="ECO:0000313" key="3">
    <source>
        <dbReference type="Proteomes" id="UP000252519"/>
    </source>
</evidence>
<name>A0A368GL87_ANCCA</name>
<evidence type="ECO:0000313" key="2">
    <source>
        <dbReference type="EMBL" id="RCN45141.1"/>
    </source>
</evidence>
<sequence>MQSSSKTRRSWKAMSRNAKGIEGEQNSSEETEGALREGIATLPFL</sequence>
<reference evidence="2 3" key="1">
    <citation type="submission" date="2014-10" db="EMBL/GenBank/DDBJ databases">
        <title>Draft genome of the hookworm Ancylostoma caninum.</title>
        <authorList>
            <person name="Mitreva M."/>
        </authorList>
    </citation>
    <scope>NUCLEOTIDE SEQUENCE [LARGE SCALE GENOMIC DNA]</scope>
    <source>
        <strain evidence="2 3">Baltimore</strain>
    </source>
</reference>